<dbReference type="GO" id="GO:0022625">
    <property type="term" value="C:cytosolic large ribosomal subunit"/>
    <property type="evidence" value="ECO:0007669"/>
    <property type="project" value="TreeGrafter"/>
</dbReference>
<comment type="similarity">
    <text evidence="1">Belongs to the universal ribosomal protein uL13 family.</text>
</comment>
<comment type="caution">
    <text evidence="5">The sequence shown here is derived from an EMBL/GenBank/DDBJ whole genome shotgun (WGS) entry which is preliminary data.</text>
</comment>
<dbReference type="AlphaFoldDB" id="A0A1F8H715"/>
<dbReference type="InterPro" id="IPR036899">
    <property type="entry name" value="Ribosomal_uL13_sf"/>
</dbReference>
<evidence type="ECO:0000256" key="4">
    <source>
        <dbReference type="ARBA" id="ARBA00035499"/>
    </source>
</evidence>
<dbReference type="EMBL" id="MGKW01000047">
    <property type="protein sequence ID" value="OGN32818.1"/>
    <property type="molecule type" value="Genomic_DNA"/>
</dbReference>
<dbReference type="GO" id="GO:0006412">
    <property type="term" value="P:translation"/>
    <property type="evidence" value="ECO:0007669"/>
    <property type="project" value="InterPro"/>
</dbReference>
<dbReference type="PANTHER" id="PTHR11545:SF2">
    <property type="entry name" value="LARGE RIBOSOMAL SUBUNIT PROTEIN UL13M"/>
    <property type="match status" value="1"/>
</dbReference>
<evidence type="ECO:0000256" key="2">
    <source>
        <dbReference type="ARBA" id="ARBA00022980"/>
    </source>
</evidence>
<gene>
    <name evidence="5" type="ORF">A3I39_02910</name>
</gene>
<evidence type="ECO:0000256" key="3">
    <source>
        <dbReference type="ARBA" id="ARBA00023274"/>
    </source>
</evidence>
<dbReference type="Gene3D" id="3.90.1180.10">
    <property type="entry name" value="Ribosomal protein L13"/>
    <property type="match status" value="1"/>
</dbReference>
<evidence type="ECO:0000313" key="6">
    <source>
        <dbReference type="Proteomes" id="UP000178155"/>
    </source>
</evidence>
<dbReference type="GO" id="GO:0017148">
    <property type="term" value="P:negative regulation of translation"/>
    <property type="evidence" value="ECO:0007669"/>
    <property type="project" value="TreeGrafter"/>
</dbReference>
<accession>A0A1F8H715</accession>
<dbReference type="InterPro" id="IPR005823">
    <property type="entry name" value="Ribosomal_uL13_bac-type"/>
</dbReference>
<protein>
    <recommendedName>
        <fullName evidence="4">50S ribosomal protein L13</fullName>
    </recommendedName>
</protein>
<dbReference type="SUPFAM" id="SSF52161">
    <property type="entry name" value="Ribosomal protein L13"/>
    <property type="match status" value="1"/>
</dbReference>
<reference evidence="5 6" key="1">
    <citation type="journal article" date="2016" name="Nat. Commun.">
        <title>Thousands of microbial genomes shed light on interconnected biogeochemical processes in an aquifer system.</title>
        <authorList>
            <person name="Anantharaman K."/>
            <person name="Brown C.T."/>
            <person name="Hug L.A."/>
            <person name="Sharon I."/>
            <person name="Castelle C.J."/>
            <person name="Probst A.J."/>
            <person name="Thomas B.C."/>
            <person name="Singh A."/>
            <person name="Wilkins M.J."/>
            <person name="Karaoz U."/>
            <person name="Brodie E.L."/>
            <person name="Williams K.H."/>
            <person name="Hubbard S.S."/>
            <person name="Banfield J.F."/>
        </authorList>
    </citation>
    <scope>NUCLEOTIDE SEQUENCE [LARGE SCALE GENOMIC DNA]</scope>
</reference>
<dbReference type="InterPro" id="IPR005822">
    <property type="entry name" value="Ribosomal_uL13"/>
</dbReference>
<dbReference type="CDD" id="cd00392">
    <property type="entry name" value="Ribosomal_L13"/>
    <property type="match status" value="1"/>
</dbReference>
<name>A0A1F8H715_9BACT</name>
<evidence type="ECO:0000256" key="1">
    <source>
        <dbReference type="ARBA" id="ARBA00006227"/>
    </source>
</evidence>
<keyword evidence="2 5" id="KW-0689">Ribosomal protein</keyword>
<dbReference type="PANTHER" id="PTHR11545">
    <property type="entry name" value="RIBOSOMAL PROTEIN L13"/>
    <property type="match status" value="1"/>
</dbReference>
<dbReference type="GO" id="GO:0003729">
    <property type="term" value="F:mRNA binding"/>
    <property type="evidence" value="ECO:0007669"/>
    <property type="project" value="TreeGrafter"/>
</dbReference>
<dbReference type="NCBIfam" id="TIGR01066">
    <property type="entry name" value="rplM_bact"/>
    <property type="match status" value="1"/>
</dbReference>
<dbReference type="GO" id="GO:0003735">
    <property type="term" value="F:structural constituent of ribosome"/>
    <property type="evidence" value="ECO:0007669"/>
    <property type="project" value="InterPro"/>
</dbReference>
<organism evidence="5 6">
    <name type="scientific">Candidatus Yanofskybacteria bacterium RIFCSPLOWO2_02_FULL_47_9b</name>
    <dbReference type="NCBI Taxonomy" id="1802708"/>
    <lineage>
        <taxon>Bacteria</taxon>
        <taxon>Candidatus Yanofskyibacteriota</taxon>
    </lineage>
</organism>
<keyword evidence="3" id="KW-0687">Ribonucleoprotein</keyword>
<dbReference type="PIRSF" id="PIRSF002181">
    <property type="entry name" value="Ribosomal_L13"/>
    <property type="match status" value="1"/>
</dbReference>
<proteinExistence type="inferred from homology"/>
<dbReference type="Pfam" id="PF00572">
    <property type="entry name" value="Ribosomal_L13"/>
    <property type="match status" value="1"/>
</dbReference>
<evidence type="ECO:0000313" key="5">
    <source>
        <dbReference type="EMBL" id="OGN32818.1"/>
    </source>
</evidence>
<dbReference type="Proteomes" id="UP000178155">
    <property type="component" value="Unassembled WGS sequence"/>
</dbReference>
<sequence>MSYEIDATNKALGRIATEISEVLRGKHLPSYQPNKMAELDVVVKNLTKAKFTGDKFNQKVYHHHSGYHSGIRTRSLSEEWAKDPGEVLRHMVYRMLPDNRSRDKVIQHLKFE</sequence>